<dbReference type="PROSITE" id="PS00136">
    <property type="entry name" value="SUBTILASE_ASP"/>
    <property type="match status" value="1"/>
</dbReference>
<dbReference type="PANTHER" id="PTHR10795">
    <property type="entry name" value="PROPROTEIN CONVERTASE SUBTILISIN/KEXIN"/>
    <property type="match status" value="1"/>
</dbReference>
<evidence type="ECO:0000259" key="11">
    <source>
        <dbReference type="Pfam" id="PF00082"/>
    </source>
</evidence>
<keyword evidence="5 9" id="KW-0378">Hydrolase</keyword>
<proteinExistence type="inferred from homology"/>
<dbReference type="InterPro" id="IPR003137">
    <property type="entry name" value="PA_domain"/>
</dbReference>
<keyword evidence="4" id="KW-0732">Signal</keyword>
<dbReference type="CDD" id="cd02120">
    <property type="entry name" value="PA_subtilisin_like"/>
    <property type="match status" value="1"/>
</dbReference>
<reference evidence="15" key="1">
    <citation type="submission" date="2006-05" db="EMBL/GenBank/DDBJ databases">
        <title>Annotation of the draft genome assembly of Desulfuromonas acetoxidans DSM 684.</title>
        <authorList>
            <consortium name="US DOE Joint Genome Institute (JGI-ORNL)"/>
            <person name="Larimer F."/>
            <person name="Land M."/>
            <person name="Hauser L."/>
        </authorList>
    </citation>
    <scope>NUCLEOTIDE SEQUENCE [LARGE SCALE GENOMIC DNA]</scope>
    <source>
        <strain evidence="15">DSM 684</strain>
    </source>
</reference>
<dbReference type="Proteomes" id="UP000005695">
    <property type="component" value="Unassembled WGS sequence"/>
</dbReference>
<comment type="caution">
    <text evidence="15">The sequence shown here is derived from an EMBL/GenBank/DDBJ whole genome shotgun (WGS) entry which is preliminary data.</text>
</comment>
<dbReference type="OrthoDB" id="9765693at2"/>
<feature type="active site" description="Charge relay system" evidence="8 9">
    <location>
        <position position="281"/>
    </location>
</feature>
<organism evidence="15 16">
    <name type="scientific">Desulfuromonas acetoxidans (strain DSM 684 / 11070)</name>
    <dbReference type="NCBI Taxonomy" id="281689"/>
    <lineage>
        <taxon>Bacteria</taxon>
        <taxon>Pseudomonadati</taxon>
        <taxon>Thermodesulfobacteriota</taxon>
        <taxon>Desulfuromonadia</taxon>
        <taxon>Desulfuromonadales</taxon>
        <taxon>Desulfuromonadaceae</taxon>
        <taxon>Desulfuromonas</taxon>
    </lineage>
</organism>
<dbReference type="CDD" id="cd04852">
    <property type="entry name" value="Peptidases_S8_3"/>
    <property type="match status" value="1"/>
</dbReference>
<dbReference type="AlphaFoldDB" id="Q1JWS3"/>
<evidence type="ECO:0000256" key="1">
    <source>
        <dbReference type="ARBA" id="ARBA00004613"/>
    </source>
</evidence>
<comment type="subcellular location">
    <subcellularLocation>
        <location evidence="1">Secreted</location>
    </subcellularLocation>
</comment>
<comment type="similarity">
    <text evidence="2 9 10">Belongs to the peptidase S8 family.</text>
</comment>
<dbReference type="Gene3D" id="3.50.30.30">
    <property type="match status" value="1"/>
</dbReference>
<name>Q1JWS3_DESA6</name>
<evidence type="ECO:0000256" key="3">
    <source>
        <dbReference type="ARBA" id="ARBA00022670"/>
    </source>
</evidence>
<dbReference type="Pfam" id="PF17766">
    <property type="entry name" value="fn3_6"/>
    <property type="match status" value="1"/>
</dbReference>
<sequence>MNQRSVMRGLVWRVFLIVALMALPVVPVMAQTVIGGTSSKAMITEQGESRYIVQLEGQPLALYQGDIPGYAATNPRAAGTDRLDLSSPAAQAYSEYLSQQRQLFLSQAEAVLGAPLEVVHAYAITFNGVSVNLTAAQASLLGKVPGVVRVQQEQVIKPRQHESGKPPSETITRHAPLNNRQRMTAVTLVLVVCALCWGAAEALCRRRSATLMWWGIAVVLTLLMAACGSGGDHKTVTIEWPYAHDCSPGVAWINAPLVWYGALFSPPFGTMGEGVVVGIIDTGINPHNPSFFEVGGDGYEHDNPKGKFYGVCDPDNPDYDADFPCNNKLIGAWVLADDREINVDTDGHGSHVAATAAGNIVYDAAVTLDSGYYLSAIISGVAPHANIISYNTEKADGSLSGDAIIAAIEQAVMDEVDVINMSLGGGKANPWTDTEYGLPLLAAQEAGIHVAVAAGNDGPGEETVDTPGIIPWLTSVAATTHDICYVNTLEFVDDDADKESISGLALSLGYDAADIVYAGDYGDATCTGSFNGLFDGQIVICDRGDNARTEKAEHVEANGGGAMIMAEVEPGGKTALIADACVIPSVHIAYDDAEQLKVWLNEAATAGRTLRGLLTGTEAVSDSMAGDIVTGFSSRGANSVVPEIIKPDIAAPGANIFAPVAEAKGYAVYNGTSMASPHVAGVLALVKGLHPEWSPAEAQSAIMSTSWTDVTTDYVGTAATPFDCGAGRINAPLAMRSVLLLDEQTDAFRLADPANSSWAEGGLDSTPLTLNLSAFGDGSCIGQSQWTRQLTNVSEEVTRWNVSVVNAENLSLSVVPDSFELAAGESIELQVTADAADAPLNEWLFGRVVITEEAGRVPTEHFPVAVYPQAFSVPETLEVVSDQINASASWYNLQTFGGTQITAYGLVAAQQTQELMSSDPTPADYTNDDGGVVWLTVDVPEGALALYVDADSQDSPDIDMFVGQQGSDEEIGVSATGGADESVTIMNPEAGQWWIAVQNFASDRVDDLVTIRYGVVNEADAGLATLTVTPQNPVTNPFVLTTQWDVPTLESGEYWYGVVGIDVNSVDGLQEKMIPLRVMGE</sequence>
<dbReference type="RefSeq" id="WP_006002258.1">
    <property type="nucleotide sequence ID" value="NZ_AAEW02000019.1"/>
</dbReference>
<dbReference type="InterPro" id="IPR036852">
    <property type="entry name" value="Peptidase_S8/S53_dom_sf"/>
</dbReference>
<feature type="active site" description="Charge relay system" evidence="8 9">
    <location>
        <position position="348"/>
    </location>
</feature>
<dbReference type="EMBL" id="AAEW02000019">
    <property type="protein sequence ID" value="EAT14721.1"/>
    <property type="molecule type" value="Genomic_DNA"/>
</dbReference>
<reference evidence="15" key="2">
    <citation type="submission" date="2006-05" db="EMBL/GenBank/DDBJ databases">
        <title>Sequencing of the draft genome and assembly of Desulfuromonas acetoxidans DSM 684.</title>
        <authorList>
            <consortium name="US DOE Joint Genome Institute (JGI-PGF)"/>
            <person name="Copeland A."/>
            <person name="Lucas S."/>
            <person name="Lapidus A."/>
            <person name="Barry K."/>
            <person name="Detter J.C."/>
            <person name="Glavina del Rio T."/>
            <person name="Hammon N."/>
            <person name="Israni S."/>
            <person name="Dalin E."/>
            <person name="Tice H."/>
            <person name="Bruce D."/>
            <person name="Pitluck S."/>
            <person name="Richardson P."/>
        </authorList>
    </citation>
    <scope>NUCLEOTIDE SEQUENCE [LARGE SCALE GENOMIC DNA]</scope>
    <source>
        <strain evidence="15">DSM 684</strain>
    </source>
</reference>
<feature type="domain" description="Peptidase S8/S53" evidence="11">
    <location>
        <begin position="272"/>
        <end position="727"/>
    </location>
</feature>
<dbReference type="InterPro" id="IPR023827">
    <property type="entry name" value="Peptidase_S8_Asp-AS"/>
</dbReference>
<dbReference type="InterPro" id="IPR045051">
    <property type="entry name" value="SBT"/>
</dbReference>
<dbReference type="InterPro" id="IPR034197">
    <property type="entry name" value="Peptidases_S8_3"/>
</dbReference>
<dbReference type="Gene3D" id="2.60.120.380">
    <property type="match status" value="1"/>
</dbReference>
<dbReference type="InterPro" id="IPR037045">
    <property type="entry name" value="S8pro/Inhibitor_I9_sf"/>
</dbReference>
<evidence type="ECO:0000256" key="5">
    <source>
        <dbReference type="ARBA" id="ARBA00022801"/>
    </source>
</evidence>
<gene>
    <name evidence="15" type="ORF">Dace_0686</name>
</gene>
<dbReference type="InterPro" id="IPR015500">
    <property type="entry name" value="Peptidase_S8_subtilisin-rel"/>
</dbReference>
<dbReference type="InterPro" id="IPR023828">
    <property type="entry name" value="Peptidase_S8_Ser-AS"/>
</dbReference>
<evidence type="ECO:0000256" key="6">
    <source>
        <dbReference type="ARBA" id="ARBA00022825"/>
    </source>
</evidence>
<feature type="domain" description="PA" evidence="12">
    <location>
        <begin position="514"/>
        <end position="596"/>
    </location>
</feature>
<accession>Q1JWS3</accession>
<dbReference type="Pfam" id="PF00082">
    <property type="entry name" value="Peptidase_S8"/>
    <property type="match status" value="1"/>
</dbReference>
<feature type="active site" description="Charge relay system" evidence="8 9">
    <location>
        <position position="673"/>
    </location>
</feature>
<feature type="domain" description="Subtilisin-like protease fibronectin type-III" evidence="14">
    <location>
        <begin position="771"/>
        <end position="857"/>
    </location>
</feature>
<protein>
    <submittedName>
        <fullName evidence="15">Peptidase S8 and S53, subtilisin, kexin, sedolisin</fullName>
    </submittedName>
</protein>
<evidence type="ECO:0000256" key="7">
    <source>
        <dbReference type="ARBA" id="ARBA00023180"/>
    </source>
</evidence>
<evidence type="ECO:0000256" key="2">
    <source>
        <dbReference type="ARBA" id="ARBA00011073"/>
    </source>
</evidence>
<feature type="domain" description="Inhibitor I9" evidence="13">
    <location>
        <begin position="51"/>
        <end position="157"/>
    </location>
</feature>
<dbReference type="Gene3D" id="3.40.50.200">
    <property type="entry name" value="Peptidase S8/S53 domain"/>
    <property type="match status" value="1"/>
</dbReference>
<dbReference type="GO" id="GO:0004252">
    <property type="term" value="F:serine-type endopeptidase activity"/>
    <property type="evidence" value="ECO:0007669"/>
    <property type="project" value="UniProtKB-UniRule"/>
</dbReference>
<keyword evidence="3 9" id="KW-0645">Protease</keyword>
<dbReference type="PROSITE" id="PS00138">
    <property type="entry name" value="SUBTILASE_SER"/>
    <property type="match status" value="1"/>
</dbReference>
<dbReference type="GO" id="GO:0006508">
    <property type="term" value="P:proteolysis"/>
    <property type="evidence" value="ECO:0007669"/>
    <property type="project" value="UniProtKB-KW"/>
</dbReference>
<keyword evidence="6 9" id="KW-0720">Serine protease</keyword>
<dbReference type="InterPro" id="IPR010259">
    <property type="entry name" value="S8pro/Inhibitor_I9"/>
</dbReference>
<evidence type="ECO:0000256" key="9">
    <source>
        <dbReference type="PROSITE-ProRule" id="PRU01240"/>
    </source>
</evidence>
<dbReference type="PRINTS" id="PR00723">
    <property type="entry name" value="SUBTILISIN"/>
</dbReference>
<dbReference type="Pfam" id="PF02225">
    <property type="entry name" value="PA"/>
    <property type="match status" value="1"/>
</dbReference>
<dbReference type="Pfam" id="PF05922">
    <property type="entry name" value="Inhibitor_I9"/>
    <property type="match status" value="1"/>
</dbReference>
<dbReference type="SUPFAM" id="SSF52743">
    <property type="entry name" value="Subtilisin-like"/>
    <property type="match status" value="1"/>
</dbReference>
<evidence type="ECO:0000256" key="10">
    <source>
        <dbReference type="RuleBase" id="RU003355"/>
    </source>
</evidence>
<evidence type="ECO:0000313" key="15">
    <source>
        <dbReference type="EMBL" id="EAT14721.1"/>
    </source>
</evidence>
<evidence type="ECO:0000259" key="12">
    <source>
        <dbReference type="Pfam" id="PF02225"/>
    </source>
</evidence>
<dbReference type="InterPro" id="IPR041469">
    <property type="entry name" value="Subtilisin-like_FN3"/>
</dbReference>
<dbReference type="Gene3D" id="2.60.40.2310">
    <property type="match status" value="1"/>
</dbReference>
<evidence type="ECO:0000313" key="16">
    <source>
        <dbReference type="Proteomes" id="UP000005695"/>
    </source>
</evidence>
<keyword evidence="16" id="KW-1185">Reference proteome</keyword>
<evidence type="ECO:0000259" key="14">
    <source>
        <dbReference type="Pfam" id="PF17766"/>
    </source>
</evidence>
<evidence type="ECO:0000256" key="4">
    <source>
        <dbReference type="ARBA" id="ARBA00022729"/>
    </source>
</evidence>
<evidence type="ECO:0000256" key="8">
    <source>
        <dbReference type="PIRSR" id="PIRSR615500-1"/>
    </source>
</evidence>
<dbReference type="InterPro" id="IPR000209">
    <property type="entry name" value="Peptidase_S8/S53_dom"/>
</dbReference>
<dbReference type="PROSITE" id="PS51892">
    <property type="entry name" value="SUBTILASE"/>
    <property type="match status" value="1"/>
</dbReference>
<dbReference type="GO" id="GO:0005576">
    <property type="term" value="C:extracellular region"/>
    <property type="evidence" value="ECO:0007669"/>
    <property type="project" value="UniProtKB-SubCell"/>
</dbReference>
<keyword evidence="7" id="KW-0325">Glycoprotein</keyword>
<dbReference type="Gene3D" id="3.30.70.80">
    <property type="entry name" value="Peptidase S8 propeptide/proteinase inhibitor I9"/>
    <property type="match status" value="1"/>
</dbReference>
<evidence type="ECO:0000259" key="13">
    <source>
        <dbReference type="Pfam" id="PF05922"/>
    </source>
</evidence>